<organism evidence="1 2">
    <name type="scientific">Streptomyces ipomoeae 91-03</name>
    <dbReference type="NCBI Taxonomy" id="698759"/>
    <lineage>
        <taxon>Bacteria</taxon>
        <taxon>Bacillati</taxon>
        <taxon>Actinomycetota</taxon>
        <taxon>Actinomycetes</taxon>
        <taxon>Kitasatosporales</taxon>
        <taxon>Streptomycetaceae</taxon>
        <taxon>Streptomyces</taxon>
    </lineage>
</organism>
<dbReference type="AlphaFoldDB" id="L1L8I9"/>
<dbReference type="PATRIC" id="fig|698759.3.peg.148"/>
<evidence type="ECO:0000313" key="2">
    <source>
        <dbReference type="Proteomes" id="UP000010411"/>
    </source>
</evidence>
<accession>L1L8I9</accession>
<reference evidence="1 2" key="1">
    <citation type="submission" date="2012-11" db="EMBL/GenBank/DDBJ databases">
        <authorList>
            <person name="Huguet-Tapia J.C."/>
            <person name="Durkin A.S."/>
            <person name="Pettis G.S."/>
            <person name="Badger J.H."/>
        </authorList>
    </citation>
    <scope>NUCLEOTIDE SEQUENCE [LARGE SCALE GENOMIC DNA]</scope>
    <source>
        <strain evidence="1 2">91-03</strain>
    </source>
</reference>
<protein>
    <submittedName>
        <fullName evidence="1">Uncharacterized protein</fullName>
    </submittedName>
</protein>
<sequence length="40" mass="4453">MVRRSWWVCGVSLPARYAVVAGWWSGDGWEGPCSWRAVAG</sequence>
<gene>
    <name evidence="1" type="ORF">STRIP9103_06566</name>
</gene>
<name>L1L8I9_9ACTN</name>
<comment type="caution">
    <text evidence="1">The sequence shown here is derived from an EMBL/GenBank/DDBJ whole genome shotgun (WGS) entry which is preliminary data.</text>
</comment>
<dbReference type="Proteomes" id="UP000010411">
    <property type="component" value="Unassembled WGS sequence"/>
</dbReference>
<keyword evidence="2" id="KW-1185">Reference proteome</keyword>
<proteinExistence type="predicted"/>
<dbReference type="EMBL" id="AEJC01000012">
    <property type="protein sequence ID" value="EKX69331.1"/>
    <property type="molecule type" value="Genomic_DNA"/>
</dbReference>
<evidence type="ECO:0000313" key="1">
    <source>
        <dbReference type="EMBL" id="EKX69331.1"/>
    </source>
</evidence>